<feature type="region of interest" description="Disordered" evidence="2">
    <location>
        <begin position="265"/>
        <end position="304"/>
    </location>
</feature>
<evidence type="ECO:0000256" key="2">
    <source>
        <dbReference type="SAM" id="MobiDB-lite"/>
    </source>
</evidence>
<gene>
    <name evidence="3" type="ORF">AWZ03_005110</name>
</gene>
<name>A0A484BKL3_DRONA</name>
<dbReference type="PANTHER" id="PTHR12345">
    <property type="entry name" value="SYNTENIN RELATED"/>
    <property type="match status" value="1"/>
</dbReference>
<evidence type="ECO:0000313" key="4">
    <source>
        <dbReference type="Proteomes" id="UP000295192"/>
    </source>
</evidence>
<sequence length="339" mass="36334">MAAAAAAVPAANTTTTTTPANAPAIGASASSAQFREIHKNTWLKRLTADGKKLTVGPKKSECSWVVFCVHDDTEALLEGYAEPRQAAAHIPEWAVSLRDTLHISHALIPNSHEFEFVVTLSNEVLRFHAVSWEIMQEWVETLRAKLREMKILSPRENLYTKLPEVRAPLLPTRDPTSPLPAPPPVPAAIVPGVERIPAHQHPPATIGNEQTARPVAPVIEAAPAPAVAVTAPSAAAAAPPPAMSNTLTQHLLNMLSDPISTYSEQISETASTAAAVEDEEEEEEQQHAIIVEPPSATTADSSLSEDEFLTPILRNGVRVDVAASSAQRISAGKHHMSKR</sequence>
<dbReference type="GO" id="GO:0005886">
    <property type="term" value="C:plasma membrane"/>
    <property type="evidence" value="ECO:0007669"/>
    <property type="project" value="TreeGrafter"/>
</dbReference>
<dbReference type="PANTHER" id="PTHR12345:SF11">
    <property type="entry name" value="FI13065P"/>
    <property type="match status" value="1"/>
</dbReference>
<organism evidence="3 4">
    <name type="scientific">Drosophila navojoa</name>
    <name type="common">Fruit fly</name>
    <dbReference type="NCBI Taxonomy" id="7232"/>
    <lineage>
        <taxon>Eukaryota</taxon>
        <taxon>Metazoa</taxon>
        <taxon>Ecdysozoa</taxon>
        <taxon>Arthropoda</taxon>
        <taxon>Hexapoda</taxon>
        <taxon>Insecta</taxon>
        <taxon>Pterygota</taxon>
        <taxon>Neoptera</taxon>
        <taxon>Endopterygota</taxon>
        <taxon>Diptera</taxon>
        <taxon>Brachycera</taxon>
        <taxon>Muscomorpha</taxon>
        <taxon>Ephydroidea</taxon>
        <taxon>Drosophilidae</taxon>
        <taxon>Drosophila</taxon>
    </lineage>
</organism>
<dbReference type="Proteomes" id="UP000295192">
    <property type="component" value="Unassembled WGS sequence"/>
</dbReference>
<dbReference type="InterPro" id="IPR051230">
    <property type="entry name" value="APP-Binding"/>
</dbReference>
<dbReference type="OMA" id="GKHHMSK"/>
<evidence type="ECO:0008006" key="5">
    <source>
        <dbReference type="Google" id="ProtNLM"/>
    </source>
</evidence>
<dbReference type="AlphaFoldDB" id="A0A484BKL3"/>
<accession>A0A484BKL3</accession>
<comment type="caution">
    <text evidence="3">The sequence shown here is derived from an EMBL/GenBank/DDBJ whole genome shotgun (WGS) entry which is preliminary data.</text>
</comment>
<dbReference type="EMBL" id="LSRL02000033">
    <property type="protein sequence ID" value="TDG48365.1"/>
    <property type="molecule type" value="Genomic_DNA"/>
</dbReference>
<dbReference type="SUPFAM" id="SSF50729">
    <property type="entry name" value="PH domain-like"/>
    <property type="match status" value="1"/>
</dbReference>
<feature type="region of interest" description="Disordered" evidence="2">
    <location>
        <begin position="1"/>
        <end position="24"/>
    </location>
</feature>
<reference evidence="3 4" key="1">
    <citation type="journal article" date="2019" name="J. Hered.">
        <title>An Improved Genome Assembly for Drosophila navojoa, the Basal Species in the mojavensis Cluster.</title>
        <authorList>
            <person name="Vanderlinde T."/>
            <person name="Dupim E.G."/>
            <person name="Nazario-Yepiz N.O."/>
            <person name="Carvalho A.B."/>
        </authorList>
    </citation>
    <scope>NUCLEOTIDE SEQUENCE [LARGE SCALE GENOMIC DNA]</scope>
    <source>
        <strain evidence="3">Navoj_Jal97</strain>
        <tissue evidence="3">Whole organism</tissue>
    </source>
</reference>
<evidence type="ECO:0000256" key="1">
    <source>
        <dbReference type="ARBA" id="ARBA00022737"/>
    </source>
</evidence>
<evidence type="ECO:0000313" key="3">
    <source>
        <dbReference type="EMBL" id="TDG48365.1"/>
    </source>
</evidence>
<proteinExistence type="predicted"/>
<protein>
    <recommendedName>
        <fullName evidence="5">PH domain-containing protein</fullName>
    </recommendedName>
</protein>
<keyword evidence="1" id="KW-0677">Repeat</keyword>
<keyword evidence="4" id="KW-1185">Reference proteome</keyword>
<dbReference type="STRING" id="7232.A0A484BKL3"/>
<dbReference type="GO" id="GO:0005737">
    <property type="term" value="C:cytoplasm"/>
    <property type="evidence" value="ECO:0007669"/>
    <property type="project" value="TreeGrafter"/>
</dbReference>
<dbReference type="OrthoDB" id="6126662at2759"/>